<dbReference type="RefSeq" id="WP_015439709.1">
    <property type="nucleotide sequence ID" value="NC_020520.1"/>
</dbReference>
<dbReference type="Proteomes" id="UP000011863">
    <property type="component" value="Chromosome"/>
</dbReference>
<dbReference type="EMBL" id="AP012057">
    <property type="protein sequence ID" value="BAN00461.1"/>
    <property type="molecule type" value="Genomic_DNA"/>
</dbReference>
<dbReference type="InterPro" id="IPR034660">
    <property type="entry name" value="DinB/YfiT-like"/>
</dbReference>
<dbReference type="KEGG" id="aym:YM304_01470"/>
<feature type="domain" description="DinB-like" evidence="1">
    <location>
        <begin position="20"/>
        <end position="148"/>
    </location>
</feature>
<reference evidence="2 3" key="1">
    <citation type="journal article" date="2013" name="Int. J. Syst. Evol. Microbiol.">
        <title>Ilumatobacter nonamiense sp. nov. and Ilumatobacter coccineum sp. nov., isolated from seashore sand.</title>
        <authorList>
            <person name="Matsumoto A."/>
            <person name="Kasai H."/>
            <person name="Matsuo Y."/>
            <person name="Shizuri Y."/>
            <person name="Ichikawa N."/>
            <person name="Fujita N."/>
            <person name="Omura S."/>
            <person name="Takahashi Y."/>
        </authorList>
    </citation>
    <scope>NUCLEOTIDE SEQUENCE [LARGE SCALE GENOMIC DNA]</scope>
    <source>
        <strain evidence="3">NBRC 103263 / KCTC 29153 / YM16-304</strain>
    </source>
</reference>
<organism evidence="2 3">
    <name type="scientific">Ilumatobacter coccineus (strain NBRC 103263 / KCTC 29153 / YM16-304)</name>
    <dbReference type="NCBI Taxonomy" id="1313172"/>
    <lineage>
        <taxon>Bacteria</taxon>
        <taxon>Bacillati</taxon>
        <taxon>Actinomycetota</taxon>
        <taxon>Acidimicrobiia</taxon>
        <taxon>Acidimicrobiales</taxon>
        <taxon>Ilumatobacteraceae</taxon>
        <taxon>Ilumatobacter</taxon>
    </lineage>
</organism>
<evidence type="ECO:0000313" key="2">
    <source>
        <dbReference type="EMBL" id="BAN00461.1"/>
    </source>
</evidence>
<evidence type="ECO:0000313" key="3">
    <source>
        <dbReference type="Proteomes" id="UP000011863"/>
    </source>
</evidence>
<proteinExistence type="predicted"/>
<evidence type="ECO:0000259" key="1">
    <source>
        <dbReference type="Pfam" id="PF12867"/>
    </source>
</evidence>
<dbReference type="Gene3D" id="1.20.120.450">
    <property type="entry name" value="dinb family like domain"/>
    <property type="match status" value="1"/>
</dbReference>
<protein>
    <recommendedName>
        <fullName evidence="1">DinB-like domain-containing protein</fullName>
    </recommendedName>
</protein>
<dbReference type="InterPro" id="IPR024775">
    <property type="entry name" value="DinB-like"/>
</dbReference>
<sequence length="187" mass="20651">MSQPESPEMLSIDELLDEYALARDHSLALIADLGVDEVAWRPDENSSSIAWHLGHQAAVNHYMVRNLTAAEVSFDQRFDAVFDSATPEPARGDLPPLDAIVDYRDKIAESTVATVRRIADGDVGAPRQLALIADGMLRAIINHEYQHSTWIEEVRSTMTESPAPKPESSRLVVVDGYHLLANPTVTH</sequence>
<dbReference type="SUPFAM" id="SSF109854">
    <property type="entry name" value="DinB/YfiT-like putative metalloenzymes"/>
    <property type="match status" value="1"/>
</dbReference>
<gene>
    <name evidence="2" type="ORF">YM304_01470</name>
</gene>
<accession>A0A6C7E0C1</accession>
<keyword evidence="3" id="KW-1185">Reference proteome</keyword>
<dbReference type="AlphaFoldDB" id="A0A6C7E0C1"/>
<name>A0A6C7E0C1_ILUCY</name>
<dbReference type="Pfam" id="PF12867">
    <property type="entry name" value="DinB_2"/>
    <property type="match status" value="1"/>
</dbReference>